<dbReference type="Gene3D" id="3.30.450.20">
    <property type="entry name" value="PAS domain"/>
    <property type="match status" value="1"/>
</dbReference>
<comment type="caution">
    <text evidence="2">The sequence shown here is derived from an EMBL/GenBank/DDBJ whole genome shotgun (WGS) entry which is preliminary data.</text>
</comment>
<dbReference type="CDD" id="cd01949">
    <property type="entry name" value="GGDEF"/>
    <property type="match status" value="1"/>
</dbReference>
<dbReference type="PROSITE" id="PS50887">
    <property type="entry name" value="GGDEF"/>
    <property type="match status" value="1"/>
</dbReference>
<organism evidence="2 3">
    <name type="scientific">Holdemania filiformis</name>
    <dbReference type="NCBI Taxonomy" id="61171"/>
    <lineage>
        <taxon>Bacteria</taxon>
        <taxon>Bacillati</taxon>
        <taxon>Bacillota</taxon>
        <taxon>Erysipelotrichia</taxon>
        <taxon>Erysipelotrichales</taxon>
        <taxon>Erysipelotrichaceae</taxon>
        <taxon>Holdemania</taxon>
    </lineage>
</organism>
<dbReference type="InterPro" id="IPR050469">
    <property type="entry name" value="Diguanylate_Cyclase"/>
</dbReference>
<dbReference type="AlphaFoldDB" id="A0A412G3F8"/>
<dbReference type="FunFam" id="3.30.70.270:FF:000001">
    <property type="entry name" value="Diguanylate cyclase domain protein"/>
    <property type="match status" value="1"/>
</dbReference>
<dbReference type="EMBL" id="QRUP01000006">
    <property type="protein sequence ID" value="RGR75050.1"/>
    <property type="molecule type" value="Genomic_DNA"/>
</dbReference>
<dbReference type="NCBIfam" id="TIGR00254">
    <property type="entry name" value="GGDEF"/>
    <property type="match status" value="1"/>
</dbReference>
<keyword evidence="3" id="KW-1185">Reference proteome</keyword>
<reference evidence="2 3" key="1">
    <citation type="submission" date="2018-08" db="EMBL/GenBank/DDBJ databases">
        <title>A genome reference for cultivated species of the human gut microbiota.</title>
        <authorList>
            <person name="Zou Y."/>
            <person name="Xue W."/>
            <person name="Luo G."/>
        </authorList>
    </citation>
    <scope>NUCLEOTIDE SEQUENCE [LARGE SCALE GENOMIC DNA]</scope>
    <source>
        <strain evidence="2 3">AF24-29</strain>
    </source>
</reference>
<feature type="domain" description="GGDEF" evidence="1">
    <location>
        <begin position="275"/>
        <end position="406"/>
    </location>
</feature>
<dbReference type="InterPro" id="IPR029787">
    <property type="entry name" value="Nucleotide_cyclase"/>
</dbReference>
<dbReference type="Gene3D" id="3.30.70.270">
    <property type="match status" value="1"/>
</dbReference>
<dbReference type="PANTHER" id="PTHR45138:SF24">
    <property type="entry name" value="DIGUANYLATE CYCLASE DGCC-RELATED"/>
    <property type="match status" value="1"/>
</dbReference>
<dbReference type="SMART" id="SM00267">
    <property type="entry name" value="GGDEF"/>
    <property type="match status" value="1"/>
</dbReference>
<dbReference type="Proteomes" id="UP000284178">
    <property type="component" value="Unassembled WGS sequence"/>
</dbReference>
<dbReference type="InterPro" id="IPR000160">
    <property type="entry name" value="GGDEF_dom"/>
</dbReference>
<dbReference type="GO" id="GO:0043709">
    <property type="term" value="P:cell adhesion involved in single-species biofilm formation"/>
    <property type="evidence" value="ECO:0007669"/>
    <property type="project" value="TreeGrafter"/>
</dbReference>
<dbReference type="PANTHER" id="PTHR45138">
    <property type="entry name" value="REGULATORY COMPONENTS OF SENSORY TRANSDUCTION SYSTEM"/>
    <property type="match status" value="1"/>
</dbReference>
<dbReference type="InterPro" id="IPR035965">
    <property type="entry name" value="PAS-like_dom_sf"/>
</dbReference>
<protein>
    <submittedName>
        <fullName evidence="2">GGDEF domain-containing protein</fullName>
    </submittedName>
</protein>
<sequence length="406" mass="45862">MKGNVCFLEDLTRLIQAGKRTELAHRLRPEAAVVSGEIEIYGREAAARWLWEQPRLTTLGEPRIQMLSGQLMLQRGTVQCAGKPLRYVLVIDVLLGQLVHLTLLEAAVKTESAAPSGRSSDLELLLTQTQKFWLEWDLCQDTLRVSENWFAHFHFQPALSNLFQDQARRQHSLSGAQIAEIRSQLRQGKPVPPIELSLRCGGKDFRWYKLELTAEKDAQGQPVKVLGLVSDIDQQRRELHWLRRLAHQDCLTGLYNRFKIQQLIEETLRCAPEGKRMTLAVMDIDNFKQINDAYGHDCGDEALRQTAAEIRELFAPEDLVGRIGGDEFVVLLQEAGTGEQAGARLEQIRQKLQHLHQPSAALTGISCSIGCAFFPAQGTTYRQLFLKADAAMYQAKRQGKNSCVFY</sequence>
<dbReference type="GO" id="GO:0052621">
    <property type="term" value="F:diguanylate cyclase activity"/>
    <property type="evidence" value="ECO:0007669"/>
    <property type="project" value="TreeGrafter"/>
</dbReference>
<dbReference type="Pfam" id="PF00990">
    <property type="entry name" value="GGDEF"/>
    <property type="match status" value="1"/>
</dbReference>
<evidence type="ECO:0000313" key="3">
    <source>
        <dbReference type="Proteomes" id="UP000284178"/>
    </source>
</evidence>
<accession>A0A412G3F8</accession>
<gene>
    <name evidence="2" type="ORF">DWY25_06410</name>
</gene>
<name>A0A412G3F8_9FIRM</name>
<proteinExistence type="predicted"/>
<evidence type="ECO:0000313" key="2">
    <source>
        <dbReference type="EMBL" id="RGR75050.1"/>
    </source>
</evidence>
<dbReference type="SUPFAM" id="SSF55073">
    <property type="entry name" value="Nucleotide cyclase"/>
    <property type="match status" value="1"/>
</dbReference>
<dbReference type="GeneID" id="83015037"/>
<dbReference type="GO" id="GO:0005886">
    <property type="term" value="C:plasma membrane"/>
    <property type="evidence" value="ECO:0007669"/>
    <property type="project" value="TreeGrafter"/>
</dbReference>
<evidence type="ECO:0000259" key="1">
    <source>
        <dbReference type="PROSITE" id="PS50887"/>
    </source>
</evidence>
<dbReference type="GO" id="GO:1902201">
    <property type="term" value="P:negative regulation of bacterial-type flagellum-dependent cell motility"/>
    <property type="evidence" value="ECO:0007669"/>
    <property type="project" value="TreeGrafter"/>
</dbReference>
<dbReference type="RefSeq" id="WP_117894546.1">
    <property type="nucleotide sequence ID" value="NZ_CABJCV010000006.1"/>
</dbReference>
<dbReference type="InterPro" id="IPR043128">
    <property type="entry name" value="Rev_trsase/Diguanyl_cyclase"/>
</dbReference>
<dbReference type="SUPFAM" id="SSF55785">
    <property type="entry name" value="PYP-like sensor domain (PAS domain)"/>
    <property type="match status" value="1"/>
</dbReference>